<dbReference type="OrthoDB" id="193540at2"/>
<evidence type="ECO:0008006" key="3">
    <source>
        <dbReference type="Google" id="ProtNLM"/>
    </source>
</evidence>
<sequence>MQSKPQVLAWITCDGVHVDPGSGKHTLLGIFSNIRARQFPVVHPHMMWFLTIADVPTGEHKLRISMGLDATRLAPLIERPFKSEGPLQRINLINEIRNLSFAAPGDYSILIEIDEEPLLATNITVSA</sequence>
<dbReference type="Pfam" id="PF22091">
    <property type="entry name" value="DUF6941"/>
    <property type="match status" value="1"/>
</dbReference>
<protein>
    <recommendedName>
        <fullName evidence="3">Rhamnogalacturonan lyase domain-containing protein</fullName>
    </recommendedName>
</protein>
<dbReference type="InterPro" id="IPR054221">
    <property type="entry name" value="DUF6941"/>
</dbReference>
<dbReference type="RefSeq" id="WP_096057761.1">
    <property type="nucleotide sequence ID" value="NZ_CP023344.1"/>
</dbReference>
<dbReference type="KEGG" id="vbh:CMV30_13575"/>
<dbReference type="AlphaFoldDB" id="A0A290QC78"/>
<dbReference type="Proteomes" id="UP000217265">
    <property type="component" value="Chromosome"/>
</dbReference>
<gene>
    <name evidence="1" type="ORF">CMV30_13575</name>
</gene>
<organism evidence="1 2">
    <name type="scientific">Nibricoccus aquaticus</name>
    <dbReference type="NCBI Taxonomy" id="2576891"/>
    <lineage>
        <taxon>Bacteria</taxon>
        <taxon>Pseudomonadati</taxon>
        <taxon>Verrucomicrobiota</taxon>
        <taxon>Opitutia</taxon>
        <taxon>Opitutales</taxon>
        <taxon>Opitutaceae</taxon>
        <taxon>Nibricoccus</taxon>
    </lineage>
</organism>
<name>A0A290QC78_9BACT</name>
<reference evidence="1 2" key="1">
    <citation type="submission" date="2017-09" db="EMBL/GenBank/DDBJ databases">
        <title>Complete genome sequence of Verrucomicrobial strain HZ-65, isolated from freshwater.</title>
        <authorList>
            <person name="Choi A."/>
        </authorList>
    </citation>
    <scope>NUCLEOTIDE SEQUENCE [LARGE SCALE GENOMIC DNA]</scope>
    <source>
        <strain evidence="1 2">HZ-65</strain>
    </source>
</reference>
<evidence type="ECO:0000313" key="2">
    <source>
        <dbReference type="Proteomes" id="UP000217265"/>
    </source>
</evidence>
<proteinExistence type="predicted"/>
<keyword evidence="2" id="KW-1185">Reference proteome</keyword>
<dbReference type="EMBL" id="CP023344">
    <property type="protein sequence ID" value="ATC66134.1"/>
    <property type="molecule type" value="Genomic_DNA"/>
</dbReference>
<accession>A0A290QC78</accession>
<evidence type="ECO:0000313" key="1">
    <source>
        <dbReference type="EMBL" id="ATC66134.1"/>
    </source>
</evidence>